<evidence type="ECO:0000256" key="3">
    <source>
        <dbReference type="ARBA" id="ARBA00022989"/>
    </source>
</evidence>
<proteinExistence type="predicted"/>
<dbReference type="Proteomes" id="UP000046393">
    <property type="component" value="Unplaced"/>
</dbReference>
<protein>
    <submittedName>
        <fullName evidence="8">SUN domain-containing protein</fullName>
    </submittedName>
</protein>
<evidence type="ECO:0000313" key="8">
    <source>
        <dbReference type="WBParaSite" id="SMUV_0000579801-mRNA-1"/>
    </source>
</evidence>
<dbReference type="AlphaFoldDB" id="A0A0N5AMJ0"/>
<keyword evidence="5" id="KW-0175">Coiled coil</keyword>
<dbReference type="PANTHER" id="PTHR12953:SF0">
    <property type="entry name" value="SUN DOMAIN-CONTAINING OSSIFICATION FACTOR"/>
    <property type="match status" value="1"/>
</dbReference>
<dbReference type="GO" id="GO:0034975">
    <property type="term" value="P:protein folding in endoplasmic reticulum"/>
    <property type="evidence" value="ECO:0007669"/>
    <property type="project" value="TreeGrafter"/>
</dbReference>
<dbReference type="GO" id="GO:0016020">
    <property type="term" value="C:membrane"/>
    <property type="evidence" value="ECO:0007669"/>
    <property type="project" value="InterPro"/>
</dbReference>
<dbReference type="InterPro" id="IPR012919">
    <property type="entry name" value="SUN_dom"/>
</dbReference>
<feature type="domain" description="SUN" evidence="6">
    <location>
        <begin position="174"/>
        <end position="342"/>
    </location>
</feature>
<keyword evidence="4" id="KW-0472">Membrane</keyword>
<evidence type="ECO:0000256" key="4">
    <source>
        <dbReference type="ARBA" id="ARBA00023136"/>
    </source>
</evidence>
<evidence type="ECO:0000313" key="7">
    <source>
        <dbReference type="Proteomes" id="UP000046393"/>
    </source>
</evidence>
<dbReference type="PROSITE" id="PS51469">
    <property type="entry name" value="SUN"/>
    <property type="match status" value="1"/>
</dbReference>
<comment type="subcellular location">
    <subcellularLocation>
        <location evidence="1">Endomembrane system</location>
    </subcellularLocation>
</comment>
<dbReference type="PANTHER" id="PTHR12953">
    <property type="entry name" value="MEMBRANE PROTEIN CH1 RELATED"/>
    <property type="match status" value="1"/>
</dbReference>
<dbReference type="STRING" id="451379.A0A0N5AMJ0"/>
<dbReference type="GO" id="GO:0012505">
    <property type="term" value="C:endomembrane system"/>
    <property type="evidence" value="ECO:0007669"/>
    <property type="project" value="UniProtKB-SubCell"/>
</dbReference>
<evidence type="ECO:0000256" key="5">
    <source>
        <dbReference type="SAM" id="Coils"/>
    </source>
</evidence>
<organism evidence="7 8">
    <name type="scientific">Syphacia muris</name>
    <dbReference type="NCBI Taxonomy" id="451379"/>
    <lineage>
        <taxon>Eukaryota</taxon>
        <taxon>Metazoa</taxon>
        <taxon>Ecdysozoa</taxon>
        <taxon>Nematoda</taxon>
        <taxon>Chromadorea</taxon>
        <taxon>Rhabditida</taxon>
        <taxon>Spirurina</taxon>
        <taxon>Oxyuridomorpha</taxon>
        <taxon>Oxyuroidea</taxon>
        <taxon>Oxyuridae</taxon>
        <taxon>Syphacia</taxon>
    </lineage>
</organism>
<evidence type="ECO:0000256" key="2">
    <source>
        <dbReference type="ARBA" id="ARBA00022692"/>
    </source>
</evidence>
<sequence length="1008" mass="114350">MARSVKQRKRRQESGVVEMLFLIRYVILLFRGSLSLADFSNALTSSNTSPFYRFPYNTFASHSTCPLNSDQLNNESLEIRSCGLLLHDNSESKNISGFSNGSTLKKENVVNVPMPPASADLTPELLSKQTPIVTFDEWTKEKLRLEELKKNNQHRLPEKASQSDQKNHELPLVSSENIGDYKTTVQTLQPMSIEQQSTLRNYASKECGAKVLFSNAEAENRNAILNEKEADDYMRNPCERAQQKWVIFELCETIQPTKLEIANFELFSSSPKEFRILGSERYPSNDWISLGDFTAEDTRNIQRFQISSNHVYVKFIRLELLTHYGREHYCTLSLVRVFGVSIVDEYEAEAEAASASVAEPHKTTAAALPFPDSALPQVNEKITNDKKSVTSSSVSVVNEDGKKKQLHTSLNKELSSAKQKDRHIVDTVVDVMGNIAIANIKNVLESAFLRGWKKKTTCSKWQVVVFILISSMSIYWMCKSCPAANSPTINFLFCRAFFGVGIQCKKKSSNLGKRNKKVLETTELHQTNRDINELLDYSQYRNRITETQLKFFSAVLERTCPANQVIVGNLENVTVLANSSLFENPTLESAKSADFDKQISKKLRSEVNQALPGGVMSHKESVFLKLNKRINALELNMSLSSEYLSELSRRYVEKMNESEKQIDKTVKMAESVALNAVRDLRVDIESKLEKLSKDLMEVEKNVKFFTRNAFFLQSTLWGKTVALQDDRTPRSINEVPKPDFTKETNVLTPSSELLYSNDHLWTTEQLIFMVVVAQGSTVIVMLFIQFCYNKKSWNEMHHLQSMISDHIAKSHSDVAENGVMLPKRTNEKSSKRKRNKRRKLILQDNIDGVGSAAPLLLSSGNLCINNVDDDKSNIYFDCFEKDVDVDSVSNSCKGTASITNSENGKLPNDFEEKWKVVKQGSPLLLPSLSNLCIDDSSNSRKVNATRSECTIKSLPGESIKSDCVEMNLKPREKYMHQICHQKFVESPRWNLVMKRRRHRTAVNGFKQV</sequence>
<dbReference type="WBParaSite" id="SMUV_0000579801-mRNA-1">
    <property type="protein sequence ID" value="SMUV_0000579801-mRNA-1"/>
    <property type="gene ID" value="SMUV_0000579801"/>
</dbReference>
<dbReference type="InterPro" id="IPR045120">
    <property type="entry name" value="Suco/Slp1-like"/>
</dbReference>
<dbReference type="GO" id="GO:0005737">
    <property type="term" value="C:cytoplasm"/>
    <property type="evidence" value="ECO:0007669"/>
    <property type="project" value="TreeGrafter"/>
</dbReference>
<keyword evidence="7" id="KW-1185">Reference proteome</keyword>
<keyword evidence="3" id="KW-1133">Transmembrane helix</keyword>
<accession>A0A0N5AMJ0</accession>
<evidence type="ECO:0000259" key="6">
    <source>
        <dbReference type="PROSITE" id="PS51469"/>
    </source>
</evidence>
<evidence type="ECO:0000256" key="1">
    <source>
        <dbReference type="ARBA" id="ARBA00004308"/>
    </source>
</evidence>
<reference evidence="8" key="1">
    <citation type="submission" date="2016-04" db="UniProtKB">
        <authorList>
            <consortium name="WormBaseParasite"/>
        </authorList>
    </citation>
    <scope>IDENTIFICATION</scope>
</reference>
<name>A0A0N5AMJ0_9BILA</name>
<keyword evidence="2" id="KW-0812">Transmembrane</keyword>
<feature type="coiled-coil region" evidence="5">
    <location>
        <begin position="674"/>
        <end position="708"/>
    </location>
</feature>
<dbReference type="Pfam" id="PF07738">
    <property type="entry name" value="Sad1_UNC"/>
    <property type="match status" value="1"/>
</dbReference>
<dbReference type="Gene3D" id="2.60.120.260">
    <property type="entry name" value="Galactose-binding domain-like"/>
    <property type="match status" value="1"/>
</dbReference>